<protein>
    <submittedName>
        <fullName evidence="7">GBP2-like protein</fullName>
    </submittedName>
</protein>
<keyword evidence="1" id="KW-0547">Nucleotide-binding</keyword>
<evidence type="ECO:0000313" key="8">
    <source>
        <dbReference type="Proteomes" id="UP001164746"/>
    </source>
</evidence>
<evidence type="ECO:0000256" key="1">
    <source>
        <dbReference type="ARBA" id="ARBA00022741"/>
    </source>
</evidence>
<feature type="domain" description="GB1/RHD3-type G" evidence="6">
    <location>
        <begin position="80"/>
        <end position="310"/>
    </location>
</feature>
<dbReference type="Proteomes" id="UP001164746">
    <property type="component" value="Chromosome 1"/>
</dbReference>
<dbReference type="Gene3D" id="1.20.1000.10">
    <property type="entry name" value="Guanylate-binding protein, C-terminal domain"/>
    <property type="match status" value="1"/>
</dbReference>
<name>A0ABY7DFW6_MYAAR</name>
<dbReference type="SUPFAM" id="SSF48340">
    <property type="entry name" value="Interferon-induced guanylate-binding protein 1 (GBP1), C-terminal domain"/>
    <property type="match status" value="1"/>
</dbReference>
<dbReference type="InterPro" id="IPR036543">
    <property type="entry name" value="Guanylate-bd_C_sf"/>
</dbReference>
<dbReference type="InterPro" id="IPR030386">
    <property type="entry name" value="G_GB1_RHD3_dom"/>
</dbReference>
<dbReference type="Pfam" id="PF02841">
    <property type="entry name" value="GBP_C"/>
    <property type="match status" value="1"/>
</dbReference>
<comment type="similarity">
    <text evidence="4">Belongs to the TRAFAC class dynamin-like GTPase superfamily. GB1/RHD3 GTPase family.</text>
</comment>
<reference evidence="7" key="1">
    <citation type="submission" date="2022-11" db="EMBL/GenBank/DDBJ databases">
        <title>Centuries of genome instability and evolution in soft-shell clam transmissible cancer (bioRxiv).</title>
        <authorList>
            <person name="Hart S.F.M."/>
            <person name="Yonemitsu M.A."/>
            <person name="Giersch R.M."/>
            <person name="Beal B.F."/>
            <person name="Arriagada G."/>
            <person name="Davis B.W."/>
            <person name="Ostrander E.A."/>
            <person name="Goff S.P."/>
            <person name="Metzger M.J."/>
        </authorList>
    </citation>
    <scope>NUCLEOTIDE SEQUENCE</scope>
    <source>
        <strain evidence="7">MELC-2E11</strain>
        <tissue evidence="7">Siphon/mantle</tissue>
    </source>
</reference>
<dbReference type="CDD" id="cd01851">
    <property type="entry name" value="GBP"/>
    <property type="match status" value="1"/>
</dbReference>
<gene>
    <name evidence="7" type="ORF">MAR_007449</name>
</gene>
<evidence type="ECO:0000313" key="7">
    <source>
        <dbReference type="EMBL" id="WAQ94978.1"/>
    </source>
</evidence>
<dbReference type="Gene3D" id="3.40.50.300">
    <property type="entry name" value="P-loop containing nucleotide triphosphate hydrolases"/>
    <property type="match status" value="1"/>
</dbReference>
<keyword evidence="3" id="KW-0342">GTP-binding</keyword>
<evidence type="ECO:0000256" key="5">
    <source>
        <dbReference type="SAM" id="MobiDB-lite"/>
    </source>
</evidence>
<proteinExistence type="inferred from homology"/>
<dbReference type="Pfam" id="PF02263">
    <property type="entry name" value="GBP"/>
    <property type="match status" value="1"/>
</dbReference>
<dbReference type="InterPro" id="IPR027417">
    <property type="entry name" value="P-loop_NTPase"/>
</dbReference>
<evidence type="ECO:0000256" key="3">
    <source>
        <dbReference type="ARBA" id="ARBA00023134"/>
    </source>
</evidence>
<feature type="region of interest" description="Disordered" evidence="5">
    <location>
        <begin position="620"/>
        <end position="662"/>
    </location>
</feature>
<sequence length="662" mass="76145">MDFKEKRKMFEKQGSKAPIPQQEARGNKTAGANAVNVKLADKYKLSIFKKPLPLIVKKDDGEGNALSYNHDTLEELSQIEEPLCVIAVAGCLRTGKSYLLSRLVQKCGLLGESFTVGHSVKAQTQGIWIMCRPHPTQEGKVIVFLDTEGIDDPEKVEIQEDTWIFLIATLLCNVLVYNTKGVFDASHISKFQFLKVVQNNVTVAKGASEDDSFLDFFFPNFVLVLRDFTLISETSSEKILEKRLVYKTGKRDSVKDYNEPRRLIRRYFKKRTCFEIPIPCTKPEQLESMPDSKIEKDFLQRMSDLHQYLCECSPKKLISGKPLNGRMLRTMIISYMNSVQENTAPCLNDAMKLMAEEENQFAVRKASECYQEEMKKRINKHMPNEKGLERYHNDCMDVAVKKLKELVVLDDGDIFHGRAAECFEDNLQRFKSIIDRDSLAKCKRSLDKLDMKIQRKIRENKYAHSHGYSEYIEDINTLVDEFTKQERYLGSKTRAALQGYIDAKVEEEQLVYEMVKDKIDAEAKRQLHRLSSGSVPIPKKFANITEGEQPAEQKARESIKKLEIDGLMSIGSQCIENLELKLQEIEQAKAELSEDNTYYKQLVAEYDIWNNIYKQAQFAKNQNTSKSIKKPKDVEKRPERSSDDKEPRLKKRSSVNPKCPIL</sequence>
<accession>A0ABY7DFW6</accession>
<dbReference type="InterPro" id="IPR003191">
    <property type="entry name" value="Guanylate-bd/ATL_C"/>
</dbReference>
<evidence type="ECO:0000259" key="6">
    <source>
        <dbReference type="PROSITE" id="PS51715"/>
    </source>
</evidence>
<dbReference type="PANTHER" id="PTHR10751">
    <property type="entry name" value="GUANYLATE BINDING PROTEIN"/>
    <property type="match status" value="1"/>
</dbReference>
<feature type="region of interest" description="Disordered" evidence="5">
    <location>
        <begin position="1"/>
        <end position="28"/>
    </location>
</feature>
<evidence type="ECO:0000256" key="2">
    <source>
        <dbReference type="ARBA" id="ARBA00022801"/>
    </source>
</evidence>
<dbReference type="EMBL" id="CP111012">
    <property type="protein sequence ID" value="WAQ94978.1"/>
    <property type="molecule type" value="Genomic_DNA"/>
</dbReference>
<dbReference type="PROSITE" id="PS51715">
    <property type="entry name" value="G_GB1_RHD3"/>
    <property type="match status" value="1"/>
</dbReference>
<feature type="compositionally biased region" description="Basic and acidic residues" evidence="5">
    <location>
        <begin position="1"/>
        <end position="14"/>
    </location>
</feature>
<keyword evidence="8" id="KW-1185">Reference proteome</keyword>
<feature type="compositionally biased region" description="Basic and acidic residues" evidence="5">
    <location>
        <begin position="630"/>
        <end position="647"/>
    </location>
</feature>
<dbReference type="InterPro" id="IPR015894">
    <property type="entry name" value="Guanylate-bd_N"/>
</dbReference>
<evidence type="ECO:0000256" key="4">
    <source>
        <dbReference type="PROSITE-ProRule" id="PRU01052"/>
    </source>
</evidence>
<keyword evidence="2" id="KW-0378">Hydrolase</keyword>
<dbReference type="SUPFAM" id="SSF52540">
    <property type="entry name" value="P-loop containing nucleoside triphosphate hydrolases"/>
    <property type="match status" value="1"/>
</dbReference>
<organism evidence="7 8">
    <name type="scientific">Mya arenaria</name>
    <name type="common">Soft-shell clam</name>
    <dbReference type="NCBI Taxonomy" id="6604"/>
    <lineage>
        <taxon>Eukaryota</taxon>
        <taxon>Metazoa</taxon>
        <taxon>Spiralia</taxon>
        <taxon>Lophotrochozoa</taxon>
        <taxon>Mollusca</taxon>
        <taxon>Bivalvia</taxon>
        <taxon>Autobranchia</taxon>
        <taxon>Heteroconchia</taxon>
        <taxon>Euheterodonta</taxon>
        <taxon>Imparidentia</taxon>
        <taxon>Neoheterodontei</taxon>
        <taxon>Myida</taxon>
        <taxon>Myoidea</taxon>
        <taxon>Myidae</taxon>
        <taxon>Mya</taxon>
    </lineage>
</organism>